<evidence type="ECO:0000256" key="1">
    <source>
        <dbReference type="SAM" id="Phobius"/>
    </source>
</evidence>
<keyword evidence="1" id="KW-0472">Membrane</keyword>
<proteinExistence type="predicted"/>
<dbReference type="AlphaFoldDB" id="A0A0E9SHQ4"/>
<keyword evidence="1" id="KW-1133">Transmembrane helix</keyword>
<evidence type="ECO:0000313" key="2">
    <source>
        <dbReference type="EMBL" id="JAH40767.1"/>
    </source>
</evidence>
<organism evidence="2">
    <name type="scientific">Anguilla anguilla</name>
    <name type="common">European freshwater eel</name>
    <name type="synonym">Muraena anguilla</name>
    <dbReference type="NCBI Taxonomy" id="7936"/>
    <lineage>
        <taxon>Eukaryota</taxon>
        <taxon>Metazoa</taxon>
        <taxon>Chordata</taxon>
        <taxon>Craniata</taxon>
        <taxon>Vertebrata</taxon>
        <taxon>Euteleostomi</taxon>
        <taxon>Actinopterygii</taxon>
        <taxon>Neopterygii</taxon>
        <taxon>Teleostei</taxon>
        <taxon>Anguilliformes</taxon>
        <taxon>Anguillidae</taxon>
        <taxon>Anguilla</taxon>
    </lineage>
</organism>
<protein>
    <submittedName>
        <fullName evidence="2">Uncharacterized protein</fullName>
    </submittedName>
</protein>
<name>A0A0E9SHQ4_ANGAN</name>
<sequence>MPALPFISSYFTIMFWVILMPPPFPDKKYYFILRKEILYFA</sequence>
<accession>A0A0E9SHQ4</accession>
<feature type="transmembrane region" description="Helical" evidence="1">
    <location>
        <begin position="6"/>
        <end position="24"/>
    </location>
</feature>
<reference evidence="2" key="1">
    <citation type="submission" date="2014-11" db="EMBL/GenBank/DDBJ databases">
        <authorList>
            <person name="Amaro Gonzalez C."/>
        </authorList>
    </citation>
    <scope>NUCLEOTIDE SEQUENCE</scope>
</reference>
<dbReference type="EMBL" id="GBXM01067810">
    <property type="protein sequence ID" value="JAH40767.1"/>
    <property type="molecule type" value="Transcribed_RNA"/>
</dbReference>
<keyword evidence="1" id="KW-0812">Transmembrane</keyword>
<reference evidence="2" key="2">
    <citation type="journal article" date="2015" name="Fish Shellfish Immunol.">
        <title>Early steps in the European eel (Anguilla anguilla)-Vibrio vulnificus interaction in the gills: Role of the RtxA13 toxin.</title>
        <authorList>
            <person name="Callol A."/>
            <person name="Pajuelo D."/>
            <person name="Ebbesson L."/>
            <person name="Teles M."/>
            <person name="MacKenzie S."/>
            <person name="Amaro C."/>
        </authorList>
    </citation>
    <scope>NUCLEOTIDE SEQUENCE</scope>
</reference>